<feature type="signal peptide" evidence="1">
    <location>
        <begin position="1"/>
        <end position="21"/>
    </location>
</feature>
<sequence>MQEQRVAWLCVLLRLVSQAVSLTILSGSHLSCQARLFFQLKAWHLTIDMWHTLFTIFSCT</sequence>
<protein>
    <submittedName>
        <fullName evidence="2">Uncharacterized protein</fullName>
    </submittedName>
</protein>
<reference evidence="2" key="1">
    <citation type="submission" date="2020-05" db="EMBL/GenBank/DDBJ databases">
        <title>WGS assembly of Panicum virgatum.</title>
        <authorList>
            <person name="Lovell J.T."/>
            <person name="Jenkins J."/>
            <person name="Shu S."/>
            <person name="Juenger T.E."/>
            <person name="Schmutz J."/>
        </authorList>
    </citation>
    <scope>NUCLEOTIDE SEQUENCE</scope>
    <source>
        <strain evidence="2">AP13</strain>
    </source>
</reference>
<name>A0A8T0WIM5_PANVG</name>
<dbReference type="AlphaFoldDB" id="A0A8T0WIM5"/>
<comment type="caution">
    <text evidence="2">The sequence shown here is derived from an EMBL/GenBank/DDBJ whole genome shotgun (WGS) entry which is preliminary data.</text>
</comment>
<dbReference type="Proteomes" id="UP000823388">
    <property type="component" value="Chromosome 2K"/>
</dbReference>
<organism evidence="2 3">
    <name type="scientific">Panicum virgatum</name>
    <name type="common">Blackwell switchgrass</name>
    <dbReference type="NCBI Taxonomy" id="38727"/>
    <lineage>
        <taxon>Eukaryota</taxon>
        <taxon>Viridiplantae</taxon>
        <taxon>Streptophyta</taxon>
        <taxon>Embryophyta</taxon>
        <taxon>Tracheophyta</taxon>
        <taxon>Spermatophyta</taxon>
        <taxon>Magnoliopsida</taxon>
        <taxon>Liliopsida</taxon>
        <taxon>Poales</taxon>
        <taxon>Poaceae</taxon>
        <taxon>PACMAD clade</taxon>
        <taxon>Panicoideae</taxon>
        <taxon>Panicodae</taxon>
        <taxon>Paniceae</taxon>
        <taxon>Panicinae</taxon>
        <taxon>Panicum</taxon>
        <taxon>Panicum sect. Hiantes</taxon>
    </lineage>
</organism>
<feature type="chain" id="PRO_5035934483" evidence="1">
    <location>
        <begin position="22"/>
        <end position="60"/>
    </location>
</feature>
<evidence type="ECO:0000256" key="1">
    <source>
        <dbReference type="SAM" id="SignalP"/>
    </source>
</evidence>
<evidence type="ECO:0000313" key="2">
    <source>
        <dbReference type="EMBL" id="KAG2644503.1"/>
    </source>
</evidence>
<keyword evidence="1" id="KW-0732">Signal</keyword>
<gene>
    <name evidence="2" type="ORF">PVAP13_2KG203341</name>
</gene>
<dbReference type="EMBL" id="CM029039">
    <property type="protein sequence ID" value="KAG2644503.1"/>
    <property type="molecule type" value="Genomic_DNA"/>
</dbReference>
<proteinExistence type="predicted"/>
<evidence type="ECO:0000313" key="3">
    <source>
        <dbReference type="Proteomes" id="UP000823388"/>
    </source>
</evidence>
<keyword evidence="3" id="KW-1185">Reference proteome</keyword>
<accession>A0A8T0WIM5</accession>